<reference evidence="3 4" key="1">
    <citation type="submission" date="2019-06" db="EMBL/GenBank/DDBJ databases">
        <title>Sequencing the genomes of 1000 actinobacteria strains.</title>
        <authorList>
            <person name="Klenk H.-P."/>
        </authorList>
    </citation>
    <scope>NUCLEOTIDE SEQUENCE [LARGE SCALE GENOMIC DNA]</scope>
    <source>
        <strain evidence="3 4">DSM 45015</strain>
    </source>
</reference>
<keyword evidence="4" id="KW-1185">Reference proteome</keyword>
<keyword evidence="2" id="KW-0812">Transmembrane</keyword>
<dbReference type="RefSeq" id="WP_141925640.1">
    <property type="nucleotide sequence ID" value="NZ_VFQC01000002.1"/>
</dbReference>
<dbReference type="EMBL" id="VFQC01000002">
    <property type="protein sequence ID" value="TQN28613.1"/>
    <property type="molecule type" value="Genomic_DNA"/>
</dbReference>
<keyword evidence="2" id="KW-1133">Transmembrane helix</keyword>
<name>A0A543N9X4_9ACTN</name>
<proteinExistence type="predicted"/>
<feature type="repeat" description="TPR" evidence="1">
    <location>
        <begin position="1092"/>
        <end position="1125"/>
    </location>
</feature>
<dbReference type="InterPro" id="IPR019734">
    <property type="entry name" value="TPR_rpt"/>
</dbReference>
<sequence>MGSGAKRIWIAAAVAIALALVAGADNLIPESWPEWASLAIGVAVIVGGVALPVASEHLNREAMKRSAAALPTGVRCAPVRKIHDPHLGLGVNTPRTPYDDRVPFLPSYIEREIDPKLRETLSDSHFVIIAGPVRTGKTRAAFEALKQPRWRRHFLVAPDPADKEQLNAAVDFVIAHRKSVLWLDDVTKLIDSEGWTKPLRNERIFRGSRRIVATVAKTRDPRTQSWSFPSPPEREGWNAIRYVHLLPGADTSPRDQNAAERLALSDRRLDDALRQWRADNVDIAEHLSRSASDYDGHWKGFTHHYPKAAALVQAACDLRRLGMNEALPRTLVERASFLYLDGSCANGAEAGFRSAWDEAFDPKRFHGSGADGERPGPLAPVLGAPERCRPDEHLVDALQRDQGLRIGERSWGEVVRALAFLPEADSVLLSNAVQEAFVRRNWALARELAPRRVERAIDEVRSTDEVFSMRVELAVTSLYEGRRPEEAREAIDEILACMEEEAEVPPWSTVSALTYRGILDMVGADIGAARQAFQRALAILEAEVAGPEADPMLAHLRQVEIGALLAQIQAEDSAELRRLFALSEDGYRKLHRELPAQHPYVLFAQACVGMVAYLVGDDRAEPFLSEATEQLAQRLEPHHEFSVQARMMLCTMWLASGNPAPAEVYAEQLLGDLERAPDQGWNGRLLAIQVSCLLGLAQASNPFKREKQPVTTLQKAVAQAQDLGAEFTVVPRGYLAAIYLARKRYEEACNTLHPVHEAGMLGELVSLLHTDLSSELILFYLKTLLTRGRAERVEPDLRHVVERCREDLPTDHPALLEAVYLVGTCMAERGEHIEAEHWFAQALAVDDTGQRTALSDTSDELGTWGQAASRRLASGMSSANAAMARNIAGDGPTASKRRRSVLQRRQSRKPVVPCVFADFRTDWSFTDELWPPGSPENLGHLEKAAVQRLTEGRPEVAERLIRSVTVVRDRTGNEGDAPYERSTLMARALEDQGKQTEARRWRERAIREQERLLGATDEATLEARGALADADGAIDRVRAVDQRLRVVLERPTNPLCDPHPPNPNAISDIEEEYRVLHREFTESLGARHECTQQAAHGIGTALALQGRFSDAHEYYCAAMRIDPHSLHPADGTRRWRPPMWWARRIGSSPFWGISWLAERIALRSLAVRPDRWFLLPSGKAKKAPASDLEVSEQVGIWGFEHRWGMVELASCGENALAGGDTWNAARYLREAATALERECGPDHVYTVTTLGKLGFALQDKGCLAECVHVFLTVAERVERVHGRGCGPRLAAQYQAALSAWADADFARAARLCEAGEEGAAEAGSPETPVRSALRVLRAAAQLEAGMPRDAEETASRALTALPSAPQAGDALPALGTLAAALHGCAIGKQGREDEARPVLERAVAALASQEKLNEAGTCDLFLYVYSQLRARDAIDPIVHRVDDDAIAARKAGEPMVGLCGFEFQLSGTDLETVRHCPICADTFERLPGEAAAPPRSRGTCEQK</sequence>
<evidence type="ECO:0008006" key="5">
    <source>
        <dbReference type="Google" id="ProtNLM"/>
    </source>
</evidence>
<gene>
    <name evidence="3" type="ORF">FHX37_3968</name>
</gene>
<evidence type="ECO:0000313" key="3">
    <source>
        <dbReference type="EMBL" id="TQN28613.1"/>
    </source>
</evidence>
<dbReference type="PANTHER" id="PTHR46082:SF6">
    <property type="entry name" value="AAA+ ATPASE DOMAIN-CONTAINING PROTEIN-RELATED"/>
    <property type="match status" value="1"/>
</dbReference>
<dbReference type="Proteomes" id="UP000317422">
    <property type="component" value="Unassembled WGS sequence"/>
</dbReference>
<comment type="caution">
    <text evidence="3">The sequence shown here is derived from an EMBL/GenBank/DDBJ whole genome shotgun (WGS) entry which is preliminary data.</text>
</comment>
<evidence type="ECO:0000256" key="2">
    <source>
        <dbReference type="SAM" id="Phobius"/>
    </source>
</evidence>
<keyword evidence="2" id="KW-0472">Membrane</keyword>
<feature type="transmembrane region" description="Helical" evidence="2">
    <location>
        <begin position="34"/>
        <end position="55"/>
    </location>
</feature>
<accession>A0A543N9X4</accession>
<dbReference type="SUPFAM" id="SSF48452">
    <property type="entry name" value="TPR-like"/>
    <property type="match status" value="2"/>
</dbReference>
<protein>
    <recommendedName>
        <fullName evidence="5">Tetratricopeptide repeat protein</fullName>
    </recommendedName>
</protein>
<dbReference type="OrthoDB" id="135224at2"/>
<dbReference type="PANTHER" id="PTHR46082">
    <property type="entry name" value="ATP/GTP-BINDING PROTEIN-RELATED"/>
    <property type="match status" value="1"/>
</dbReference>
<dbReference type="Gene3D" id="1.25.40.10">
    <property type="entry name" value="Tetratricopeptide repeat domain"/>
    <property type="match status" value="4"/>
</dbReference>
<dbReference type="InterPro" id="IPR011990">
    <property type="entry name" value="TPR-like_helical_dom_sf"/>
</dbReference>
<dbReference type="InterPro" id="IPR053137">
    <property type="entry name" value="NLR-like"/>
</dbReference>
<evidence type="ECO:0000256" key="1">
    <source>
        <dbReference type="PROSITE-ProRule" id="PRU00339"/>
    </source>
</evidence>
<keyword evidence="1" id="KW-0802">TPR repeat</keyword>
<evidence type="ECO:0000313" key="4">
    <source>
        <dbReference type="Proteomes" id="UP000317422"/>
    </source>
</evidence>
<dbReference type="PROSITE" id="PS50005">
    <property type="entry name" value="TPR"/>
    <property type="match status" value="1"/>
</dbReference>
<organism evidence="3 4">
    <name type="scientific">Haloactinospora alba</name>
    <dbReference type="NCBI Taxonomy" id="405555"/>
    <lineage>
        <taxon>Bacteria</taxon>
        <taxon>Bacillati</taxon>
        <taxon>Actinomycetota</taxon>
        <taxon>Actinomycetes</taxon>
        <taxon>Streptosporangiales</taxon>
        <taxon>Nocardiopsidaceae</taxon>
        <taxon>Haloactinospora</taxon>
    </lineage>
</organism>